<dbReference type="RefSeq" id="WP_264281151.1">
    <property type="nucleotide sequence ID" value="NZ_CP107006.1"/>
</dbReference>
<evidence type="ECO:0000259" key="2">
    <source>
        <dbReference type="PROSITE" id="PS50943"/>
    </source>
</evidence>
<feature type="domain" description="HTH cro/C1-type" evidence="2">
    <location>
        <begin position="15"/>
        <end position="68"/>
    </location>
</feature>
<evidence type="ECO:0000313" key="3">
    <source>
        <dbReference type="EMBL" id="UYQ92997.1"/>
    </source>
</evidence>
<proteinExistence type="predicted"/>
<organism evidence="3 4">
    <name type="scientific">Chitinophaga horti</name>
    <dbReference type="NCBI Taxonomy" id="2920382"/>
    <lineage>
        <taxon>Bacteria</taxon>
        <taxon>Pseudomonadati</taxon>
        <taxon>Bacteroidota</taxon>
        <taxon>Chitinophagia</taxon>
        <taxon>Chitinophagales</taxon>
        <taxon>Chitinophagaceae</taxon>
        <taxon>Chitinophaga</taxon>
    </lineage>
</organism>
<keyword evidence="1" id="KW-0175">Coiled coil</keyword>
<name>A0ABY6J025_9BACT</name>
<dbReference type="Proteomes" id="UP001162741">
    <property type="component" value="Chromosome"/>
</dbReference>
<feature type="coiled-coil region" evidence="1">
    <location>
        <begin position="168"/>
        <end position="202"/>
    </location>
</feature>
<dbReference type="SUPFAM" id="SSF47413">
    <property type="entry name" value="lambda repressor-like DNA-binding domains"/>
    <property type="match status" value="2"/>
</dbReference>
<dbReference type="EMBL" id="CP107006">
    <property type="protein sequence ID" value="UYQ92997.1"/>
    <property type="molecule type" value="Genomic_DNA"/>
</dbReference>
<dbReference type="Gene3D" id="1.10.260.40">
    <property type="entry name" value="lambda repressor-like DNA-binding domains"/>
    <property type="match status" value="2"/>
</dbReference>
<gene>
    <name evidence="3" type="ORF">MKQ68_23230</name>
</gene>
<sequence>MNVAHKNIVNEGARLKQILKDKGIKVIEFARRLDFSNQIAHYYLRKESIKRSTLANFCEVINITLDTFYNWNQPVAEASEETHHGKKLLLIIEQKGMNKTKLAERIGLSRRALYNLLEKDTLTTDQLRKILPGLDMSLAEFLSPKGVFDAGIGYNDANAWRDKYYGCLEDYKKLTQSHQNSMRRAEEEMEALRKEVEQLRAQSGQPGK</sequence>
<dbReference type="PROSITE" id="PS50943">
    <property type="entry name" value="HTH_CROC1"/>
    <property type="match status" value="2"/>
</dbReference>
<dbReference type="InterPro" id="IPR010982">
    <property type="entry name" value="Lambda_DNA-bd_dom_sf"/>
</dbReference>
<dbReference type="Pfam" id="PF13443">
    <property type="entry name" value="HTH_26"/>
    <property type="match status" value="2"/>
</dbReference>
<keyword evidence="4" id="KW-1185">Reference proteome</keyword>
<evidence type="ECO:0000313" key="4">
    <source>
        <dbReference type="Proteomes" id="UP001162741"/>
    </source>
</evidence>
<dbReference type="CDD" id="cd00093">
    <property type="entry name" value="HTH_XRE"/>
    <property type="match status" value="2"/>
</dbReference>
<feature type="domain" description="HTH cro/C1-type" evidence="2">
    <location>
        <begin position="88"/>
        <end position="141"/>
    </location>
</feature>
<dbReference type="InterPro" id="IPR001387">
    <property type="entry name" value="Cro/C1-type_HTH"/>
</dbReference>
<evidence type="ECO:0000256" key="1">
    <source>
        <dbReference type="SAM" id="Coils"/>
    </source>
</evidence>
<reference evidence="3" key="1">
    <citation type="submission" date="2022-10" db="EMBL/GenBank/DDBJ databases">
        <title>Chitinophaga sp. nov., isolated from soil.</title>
        <authorList>
            <person name="Jeon C.O."/>
        </authorList>
    </citation>
    <scope>NUCLEOTIDE SEQUENCE</scope>
    <source>
        <strain evidence="3">R8</strain>
    </source>
</reference>
<protein>
    <submittedName>
        <fullName evidence="3">Helix-turn-helix transcriptional regulator</fullName>
    </submittedName>
</protein>
<accession>A0ABY6J025</accession>
<dbReference type="SMART" id="SM00530">
    <property type="entry name" value="HTH_XRE"/>
    <property type="match status" value="2"/>
</dbReference>